<sequence>MKNDDGNIPKTEKELEEWMKANCANFDSYSINGNAIYEGFGIEKIGGTFIWYYTERGQKDKIKTFTSEQDIIEYGYAQIQSDKWAWTHCIGFTSDKAKSEELCNILTEMDIEHFQDEIPYYGINRPVYRVFVWGCDIKKTMHLKERFQTEK</sequence>
<gene>
    <name evidence="1" type="ORF">DWZ68_18450</name>
</gene>
<comment type="caution">
    <text evidence="1">The sequence shown here is derived from an EMBL/GenBank/DDBJ whole genome shotgun (WGS) entry which is preliminary data.</text>
</comment>
<accession>A0A415Q8V3</accession>
<dbReference type="AlphaFoldDB" id="A0A415Q8V3"/>
<evidence type="ECO:0000313" key="1">
    <source>
        <dbReference type="EMBL" id="RHM37553.1"/>
    </source>
</evidence>
<organism evidence="1 2">
    <name type="scientific">Butyricimonas virosa</name>
    <dbReference type="NCBI Taxonomy" id="544645"/>
    <lineage>
        <taxon>Bacteria</taxon>
        <taxon>Pseudomonadati</taxon>
        <taxon>Bacteroidota</taxon>
        <taxon>Bacteroidia</taxon>
        <taxon>Bacteroidales</taxon>
        <taxon>Odoribacteraceae</taxon>
        <taxon>Butyricimonas</taxon>
    </lineage>
</organism>
<name>A0A415Q8V3_9BACT</name>
<dbReference type="Proteomes" id="UP000286038">
    <property type="component" value="Unassembled WGS sequence"/>
</dbReference>
<protein>
    <submittedName>
        <fullName evidence="1">Uncharacterized protein</fullName>
    </submittedName>
</protein>
<proteinExistence type="predicted"/>
<reference evidence="1 2" key="1">
    <citation type="submission" date="2018-08" db="EMBL/GenBank/DDBJ databases">
        <title>A genome reference for cultivated species of the human gut microbiota.</title>
        <authorList>
            <person name="Zou Y."/>
            <person name="Xue W."/>
            <person name="Luo G."/>
        </authorList>
    </citation>
    <scope>NUCLEOTIDE SEQUENCE [LARGE SCALE GENOMIC DNA]</scope>
    <source>
        <strain evidence="1 2">AF34-33</strain>
    </source>
</reference>
<dbReference type="EMBL" id="QRPV01000057">
    <property type="protein sequence ID" value="RHM37553.1"/>
    <property type="molecule type" value="Genomic_DNA"/>
</dbReference>
<dbReference type="RefSeq" id="WP_118451162.1">
    <property type="nucleotide sequence ID" value="NZ_CABJDM010000057.1"/>
</dbReference>
<evidence type="ECO:0000313" key="2">
    <source>
        <dbReference type="Proteomes" id="UP000286038"/>
    </source>
</evidence>